<dbReference type="AlphaFoldDB" id="A0A2U1FDB6"/>
<accession>A0A2U1FDB6</accession>
<dbReference type="EMBL" id="QEKW01000005">
    <property type="protein sequence ID" value="PVZ10149.1"/>
    <property type="molecule type" value="Genomic_DNA"/>
</dbReference>
<protein>
    <submittedName>
        <fullName evidence="1">Uncharacterized protein</fullName>
    </submittedName>
</protein>
<reference evidence="1 2" key="1">
    <citation type="submission" date="2018-04" db="EMBL/GenBank/DDBJ databases">
        <title>Genomic Encyclopedia of Type Strains, Phase IV (KMG-IV): sequencing the most valuable type-strain genomes for metagenomic binning, comparative biology and taxonomic classification.</title>
        <authorList>
            <person name="Goeker M."/>
        </authorList>
    </citation>
    <scope>NUCLEOTIDE SEQUENCE [LARGE SCALE GENOMIC DNA]</scope>
    <source>
        <strain evidence="1 2">DSM 45771</strain>
    </source>
</reference>
<sequence length="117" mass="12685">MVDPHPSLNRRLCTRGDAEIEARGLSARLIKSLQNAGYLSRVRVSASLTLVDLDELDRYLDACTDPAVYGPLAGEGGDLDALARRWAEDRDPEAHSALIAIGQIVDSALWDDDPGDL</sequence>
<gene>
    <name evidence="1" type="ORF">C8D89_105226</name>
</gene>
<dbReference type="Proteomes" id="UP000245639">
    <property type="component" value="Unassembled WGS sequence"/>
</dbReference>
<name>A0A2U1FDB6_9PSEU</name>
<comment type="caution">
    <text evidence="1">The sequence shown here is derived from an EMBL/GenBank/DDBJ whole genome shotgun (WGS) entry which is preliminary data.</text>
</comment>
<evidence type="ECO:0000313" key="2">
    <source>
        <dbReference type="Proteomes" id="UP000245639"/>
    </source>
</evidence>
<proteinExistence type="predicted"/>
<keyword evidence="2" id="KW-1185">Reference proteome</keyword>
<organism evidence="1 2">
    <name type="scientific">Actinomycetospora cinnamomea</name>
    <dbReference type="NCBI Taxonomy" id="663609"/>
    <lineage>
        <taxon>Bacteria</taxon>
        <taxon>Bacillati</taxon>
        <taxon>Actinomycetota</taxon>
        <taxon>Actinomycetes</taxon>
        <taxon>Pseudonocardiales</taxon>
        <taxon>Pseudonocardiaceae</taxon>
        <taxon>Actinomycetospora</taxon>
    </lineage>
</organism>
<evidence type="ECO:0000313" key="1">
    <source>
        <dbReference type="EMBL" id="PVZ10149.1"/>
    </source>
</evidence>